<reference evidence="2 3" key="1">
    <citation type="submission" date="2019-12" db="EMBL/GenBank/DDBJ databases">
        <title>Sporaefaciens musculi gen. nov., sp. nov., a novel bacterium isolated from the caecum of an obese mouse.</title>
        <authorList>
            <person name="Rasmussen T.S."/>
            <person name="Streidl T."/>
            <person name="Hitch T.C.A."/>
            <person name="Wortmann E."/>
            <person name="Deptula P."/>
            <person name="Hansen M."/>
            <person name="Nielsen D.S."/>
            <person name="Clavel T."/>
            <person name="Vogensen F.K."/>
        </authorList>
    </citation>
    <scope>NUCLEOTIDE SEQUENCE [LARGE SCALE GENOMIC DNA]</scope>
    <source>
        <strain evidence="2 3">WCA-9-b2</strain>
    </source>
</reference>
<proteinExistence type="predicted"/>
<gene>
    <name evidence="2" type="ORF">GN277_16575</name>
</gene>
<feature type="transmembrane region" description="Helical" evidence="1">
    <location>
        <begin position="32"/>
        <end position="51"/>
    </location>
</feature>
<sequence length="182" mass="20660">MIAWNFQGIDQWEIPDVDTTGQVLFIFNNMLLYIKIMISHVAEKFFIYFVGTTTSLAYCGTLSPIWTVGLIVYLFVMAIIDGEDENVYIQKKEKFFLALTIFASWALVLTALYITFTPVGKLSIDGVQGRYFAPLVLPLLLLFQTNKIKCDFSKEQLNSIAVLSSFFVLSVSVIKIFAEYCV</sequence>
<dbReference type="RefSeq" id="WP_159756857.1">
    <property type="nucleotide sequence ID" value="NZ_WUQX01000001.1"/>
</dbReference>
<feature type="transmembrane region" description="Helical" evidence="1">
    <location>
        <begin position="157"/>
        <end position="178"/>
    </location>
</feature>
<protein>
    <submittedName>
        <fullName evidence="2">DUF2142 domain-containing protein</fullName>
    </submittedName>
</protein>
<evidence type="ECO:0000313" key="3">
    <source>
        <dbReference type="Proteomes" id="UP000460412"/>
    </source>
</evidence>
<dbReference type="Pfam" id="PF09913">
    <property type="entry name" value="DUF2142"/>
    <property type="match status" value="1"/>
</dbReference>
<evidence type="ECO:0000313" key="2">
    <source>
        <dbReference type="EMBL" id="MXP76937.1"/>
    </source>
</evidence>
<feature type="transmembrane region" description="Helical" evidence="1">
    <location>
        <begin position="128"/>
        <end position="145"/>
    </location>
</feature>
<keyword evidence="1" id="KW-0472">Membrane</keyword>
<dbReference type="Proteomes" id="UP000460412">
    <property type="component" value="Unassembled WGS sequence"/>
</dbReference>
<name>A0A7X3MIL3_9FIRM</name>
<dbReference type="EMBL" id="WUQX01000001">
    <property type="protein sequence ID" value="MXP76937.1"/>
    <property type="molecule type" value="Genomic_DNA"/>
</dbReference>
<feature type="transmembrane region" description="Helical" evidence="1">
    <location>
        <begin position="95"/>
        <end position="116"/>
    </location>
</feature>
<accession>A0A7X3MIL3</accession>
<comment type="caution">
    <text evidence="2">The sequence shown here is derived from an EMBL/GenBank/DDBJ whole genome shotgun (WGS) entry which is preliminary data.</text>
</comment>
<dbReference type="InterPro" id="IPR018674">
    <property type="entry name" value="DUF2142_membrane"/>
</dbReference>
<keyword evidence="1" id="KW-0812">Transmembrane</keyword>
<organism evidence="2 3">
    <name type="scientific">Sporofaciens musculi</name>
    <dbReference type="NCBI Taxonomy" id="2681861"/>
    <lineage>
        <taxon>Bacteria</taxon>
        <taxon>Bacillati</taxon>
        <taxon>Bacillota</taxon>
        <taxon>Clostridia</taxon>
        <taxon>Lachnospirales</taxon>
        <taxon>Lachnospiraceae</taxon>
        <taxon>Sporofaciens</taxon>
    </lineage>
</organism>
<evidence type="ECO:0000256" key="1">
    <source>
        <dbReference type="SAM" id="Phobius"/>
    </source>
</evidence>
<keyword evidence="3" id="KW-1185">Reference proteome</keyword>
<feature type="transmembrane region" description="Helical" evidence="1">
    <location>
        <begin position="63"/>
        <end position="83"/>
    </location>
</feature>
<keyword evidence="1" id="KW-1133">Transmembrane helix</keyword>
<dbReference type="AlphaFoldDB" id="A0A7X3MIL3"/>